<comment type="caution">
    <text evidence="2">The sequence shown here is derived from an EMBL/GenBank/DDBJ whole genome shotgun (WGS) entry which is preliminary data.</text>
</comment>
<evidence type="ECO:0000313" key="2">
    <source>
        <dbReference type="EMBL" id="KAJ1353226.1"/>
    </source>
</evidence>
<sequence length="55" mass="6239">MGVNLGAMESHCEWHWFGNQLSSAVPSEPRRSKRLQSKGLSKEENGDDASQRRRP</sequence>
<evidence type="ECO:0000313" key="3">
    <source>
        <dbReference type="Proteomes" id="UP001196413"/>
    </source>
</evidence>
<accession>A0AAD5MPK3</accession>
<proteinExistence type="predicted"/>
<dbReference type="Proteomes" id="UP001196413">
    <property type="component" value="Unassembled WGS sequence"/>
</dbReference>
<feature type="region of interest" description="Disordered" evidence="1">
    <location>
        <begin position="22"/>
        <end position="55"/>
    </location>
</feature>
<evidence type="ECO:0000256" key="1">
    <source>
        <dbReference type="SAM" id="MobiDB-lite"/>
    </source>
</evidence>
<dbReference type="EMBL" id="JAHQIW010001647">
    <property type="protein sequence ID" value="KAJ1353226.1"/>
    <property type="molecule type" value="Genomic_DNA"/>
</dbReference>
<organism evidence="2 3">
    <name type="scientific">Parelaphostrongylus tenuis</name>
    <name type="common">Meningeal worm</name>
    <dbReference type="NCBI Taxonomy" id="148309"/>
    <lineage>
        <taxon>Eukaryota</taxon>
        <taxon>Metazoa</taxon>
        <taxon>Ecdysozoa</taxon>
        <taxon>Nematoda</taxon>
        <taxon>Chromadorea</taxon>
        <taxon>Rhabditida</taxon>
        <taxon>Rhabditina</taxon>
        <taxon>Rhabditomorpha</taxon>
        <taxon>Strongyloidea</taxon>
        <taxon>Metastrongylidae</taxon>
        <taxon>Parelaphostrongylus</taxon>
    </lineage>
</organism>
<protein>
    <submittedName>
        <fullName evidence="2">Uncharacterized protein</fullName>
    </submittedName>
</protein>
<dbReference type="AlphaFoldDB" id="A0AAD5MPK3"/>
<name>A0AAD5MPK3_PARTN</name>
<reference evidence="2" key="1">
    <citation type="submission" date="2021-06" db="EMBL/GenBank/DDBJ databases">
        <title>Parelaphostrongylus tenuis whole genome reference sequence.</title>
        <authorList>
            <person name="Garwood T.J."/>
            <person name="Larsen P.A."/>
            <person name="Fountain-Jones N.M."/>
            <person name="Garbe J.R."/>
            <person name="Macchietto M.G."/>
            <person name="Kania S.A."/>
            <person name="Gerhold R.W."/>
            <person name="Richards J.E."/>
            <person name="Wolf T.M."/>
        </authorList>
    </citation>
    <scope>NUCLEOTIDE SEQUENCE</scope>
    <source>
        <strain evidence="2">MNPRO001-30</strain>
        <tissue evidence="2">Meninges</tissue>
    </source>
</reference>
<keyword evidence="3" id="KW-1185">Reference proteome</keyword>
<gene>
    <name evidence="2" type="ORF">KIN20_009820</name>
</gene>